<dbReference type="OrthoDB" id="5125733at2759"/>
<dbReference type="EMBL" id="JAADYS010000163">
    <property type="protein sequence ID" value="KAF4471812.1"/>
    <property type="molecule type" value="Genomic_DNA"/>
</dbReference>
<dbReference type="PANTHER" id="PTHR33112:SF16">
    <property type="entry name" value="HETEROKARYON INCOMPATIBILITY DOMAIN-CONTAINING PROTEIN"/>
    <property type="match status" value="1"/>
</dbReference>
<gene>
    <name evidence="2" type="ORF">FALBO_1274</name>
</gene>
<keyword evidence="3" id="KW-1185">Reference proteome</keyword>
<protein>
    <submittedName>
        <fullName evidence="2">HET-domain-containing</fullName>
    </submittedName>
</protein>
<dbReference type="PANTHER" id="PTHR33112">
    <property type="entry name" value="DOMAIN PROTEIN, PUTATIVE-RELATED"/>
    <property type="match status" value="1"/>
</dbReference>
<name>A0A8H4LLK6_9HYPO</name>
<evidence type="ECO:0000313" key="2">
    <source>
        <dbReference type="EMBL" id="KAF4471812.1"/>
    </source>
</evidence>
<accession>A0A8H4LLK6</accession>
<dbReference type="InterPro" id="IPR010730">
    <property type="entry name" value="HET"/>
</dbReference>
<sequence length="577" mass="65131">MSTKLRLSNPPEEDSASRFVAKTTEPKDFDDQVSLHLRMALIDCLTDHIIDDCPPKRTGQLPRRVLDLGPVGEEVADDGPIQLKESYDGEKATYATLSYCWGDPNYQYITTKANLDTHLSQLPPAHELPKTIADAIKITRHLGLQYLWIDALCIIQDDQTDKLEQIEAMSDIYRNSIVTIAASCASGVSKGFLGSAKPLKANARLPLLLGTEQEPTFGVVYLRGDWISISVSDEPLYSRAWTFQEAILSPRILDFNTYNSVQICSDLEYPSLYSGGRDVGHEWPGREIFKDIHRLEATKLFQAMYWMHPRYVFRRGQFHLDTFGMWADVLYEFTARRLTVPSDRLPALAGIAKRLSPFAGTYAAGLWKESMVQHLGWEHRSMGKWPWGAFEAAPNHVDEGDGSEPRPSPSWSWVSVPYGVAIAPLLEPQTRLVDCRAKLVNDQSPYGRVDSAVIILEAKVIRFTDFQLTPQFQYDGTQEAFDKGETARLDFGELIPRQFDKINLLYLGSRSHYDESKDLAQLQSADARTFLVVKSTGDTERYRRIGIFHLREENEIVQSGALDSQLALIATSHVHLE</sequence>
<evidence type="ECO:0000259" key="1">
    <source>
        <dbReference type="Pfam" id="PF06985"/>
    </source>
</evidence>
<dbReference type="Pfam" id="PF06985">
    <property type="entry name" value="HET"/>
    <property type="match status" value="1"/>
</dbReference>
<proteinExistence type="predicted"/>
<reference evidence="2 3" key="1">
    <citation type="submission" date="2020-01" db="EMBL/GenBank/DDBJ databases">
        <title>Identification and distribution of gene clusters putatively required for synthesis of sphingolipid metabolism inhibitors in phylogenetically diverse species of the filamentous fungus Fusarium.</title>
        <authorList>
            <person name="Kim H.-S."/>
            <person name="Busman M."/>
            <person name="Brown D.W."/>
            <person name="Divon H."/>
            <person name="Uhlig S."/>
            <person name="Proctor R.H."/>
        </authorList>
    </citation>
    <scope>NUCLEOTIDE SEQUENCE [LARGE SCALE GENOMIC DNA]</scope>
    <source>
        <strain evidence="2 3">NRRL 20459</strain>
    </source>
</reference>
<feature type="domain" description="Heterokaryon incompatibility" evidence="1">
    <location>
        <begin position="94"/>
        <end position="245"/>
    </location>
</feature>
<evidence type="ECO:0000313" key="3">
    <source>
        <dbReference type="Proteomes" id="UP000554235"/>
    </source>
</evidence>
<dbReference type="Proteomes" id="UP000554235">
    <property type="component" value="Unassembled WGS sequence"/>
</dbReference>
<dbReference type="AlphaFoldDB" id="A0A8H4LLK6"/>
<comment type="caution">
    <text evidence="2">The sequence shown here is derived from an EMBL/GenBank/DDBJ whole genome shotgun (WGS) entry which is preliminary data.</text>
</comment>
<organism evidence="2 3">
    <name type="scientific">Fusarium albosuccineum</name>
    <dbReference type="NCBI Taxonomy" id="1237068"/>
    <lineage>
        <taxon>Eukaryota</taxon>
        <taxon>Fungi</taxon>
        <taxon>Dikarya</taxon>
        <taxon>Ascomycota</taxon>
        <taxon>Pezizomycotina</taxon>
        <taxon>Sordariomycetes</taxon>
        <taxon>Hypocreomycetidae</taxon>
        <taxon>Hypocreales</taxon>
        <taxon>Nectriaceae</taxon>
        <taxon>Fusarium</taxon>
        <taxon>Fusarium decemcellulare species complex</taxon>
    </lineage>
</organism>